<comment type="caution">
    <text evidence="1">The sequence shown here is derived from an EMBL/GenBank/DDBJ whole genome shotgun (WGS) entry which is preliminary data.</text>
</comment>
<evidence type="ECO:0000313" key="1">
    <source>
        <dbReference type="EMBL" id="GAV80736.1"/>
    </source>
</evidence>
<dbReference type="Proteomes" id="UP000187406">
    <property type="component" value="Unassembled WGS sequence"/>
</dbReference>
<accession>A0A1Q3CKH3</accession>
<reference evidence="2" key="1">
    <citation type="submission" date="2016-04" db="EMBL/GenBank/DDBJ databases">
        <title>Cephalotus genome sequencing.</title>
        <authorList>
            <person name="Fukushima K."/>
            <person name="Hasebe M."/>
            <person name="Fang X."/>
        </authorList>
    </citation>
    <scope>NUCLEOTIDE SEQUENCE [LARGE SCALE GENOMIC DNA]</scope>
    <source>
        <strain evidence="2">cv. St1</strain>
    </source>
</reference>
<evidence type="ECO:0000313" key="2">
    <source>
        <dbReference type="Proteomes" id="UP000187406"/>
    </source>
</evidence>
<dbReference type="EMBL" id="BDDD01002251">
    <property type="protein sequence ID" value="GAV80736.1"/>
    <property type="molecule type" value="Genomic_DNA"/>
</dbReference>
<keyword evidence="2" id="KW-1185">Reference proteome</keyword>
<gene>
    <name evidence="1" type="ORF">CFOL_v3_24196</name>
</gene>
<name>A0A1Q3CKH3_CEPFO</name>
<dbReference type="AlphaFoldDB" id="A0A1Q3CKH3"/>
<dbReference type="InParanoid" id="A0A1Q3CKH3"/>
<protein>
    <submittedName>
        <fullName evidence="1">UBN2_3 domain-containing protein</fullName>
    </submittedName>
</protein>
<proteinExistence type="predicted"/>
<dbReference type="OrthoDB" id="1706811at2759"/>
<organism evidence="1 2">
    <name type="scientific">Cephalotus follicularis</name>
    <name type="common">Albany pitcher plant</name>
    <dbReference type="NCBI Taxonomy" id="3775"/>
    <lineage>
        <taxon>Eukaryota</taxon>
        <taxon>Viridiplantae</taxon>
        <taxon>Streptophyta</taxon>
        <taxon>Embryophyta</taxon>
        <taxon>Tracheophyta</taxon>
        <taxon>Spermatophyta</taxon>
        <taxon>Magnoliopsida</taxon>
        <taxon>eudicotyledons</taxon>
        <taxon>Gunneridae</taxon>
        <taxon>Pentapetalae</taxon>
        <taxon>rosids</taxon>
        <taxon>fabids</taxon>
        <taxon>Oxalidales</taxon>
        <taxon>Cephalotaceae</taxon>
        <taxon>Cephalotus</taxon>
    </lineage>
</organism>
<sequence length="115" mass="13671">MKSFLKGRKLWRIVTGDKLALVIRQDETNKSFVNRLEEWDCINRRILTWFTNTSVSSVNMHFGCFDLAKEAWDFLVSRYTSTDLAHQYQILSNLNRLRQESGQSIDDFHSHMSYY</sequence>